<proteinExistence type="predicted"/>
<dbReference type="InterPro" id="IPR024455">
    <property type="entry name" value="Phage_capsid"/>
</dbReference>
<evidence type="ECO:0000313" key="4">
    <source>
        <dbReference type="EMBL" id="UTI62239.1"/>
    </source>
</evidence>
<dbReference type="EMBL" id="CP098502">
    <property type="protein sequence ID" value="UTI62239.1"/>
    <property type="molecule type" value="Genomic_DNA"/>
</dbReference>
<feature type="domain" description="Phage capsid-like C-terminal" evidence="3">
    <location>
        <begin position="197"/>
        <end position="434"/>
    </location>
</feature>
<dbReference type="Gene3D" id="3.30.2400.10">
    <property type="entry name" value="Major capsid protein gp5"/>
    <property type="match status" value="1"/>
</dbReference>
<keyword evidence="5" id="KW-1185">Reference proteome</keyword>
<protein>
    <submittedName>
        <fullName evidence="4">Phage major capsid protein</fullName>
    </submittedName>
</protein>
<feature type="compositionally biased region" description="Basic and acidic residues" evidence="2">
    <location>
        <begin position="110"/>
        <end position="138"/>
    </location>
</feature>
<dbReference type="SUPFAM" id="SSF56563">
    <property type="entry name" value="Major capsid protein gp5"/>
    <property type="match status" value="1"/>
</dbReference>
<evidence type="ECO:0000259" key="3">
    <source>
        <dbReference type="Pfam" id="PF05065"/>
    </source>
</evidence>
<sequence>MSRTSTDPPITRDELRVLAAHAVKQRDAHARRAASAIDLGGRTDLPSVDRALADSDRWASRAIDFEHRVEISVEPLTYAEESPHSWFVDQLLASGNDGTEARARLDRHDREVELETRSRPARERRADGPDGVSFERRVNPSRNPGQGGSFAPPLWLTDLFAKQPRPGRVLADLIPGAYELPGGCQSVSVPRLIVGANGTPHIDTTAVAEADVTDAAVTSPVTLIPASVDVSLQALEQSPVGGGHLDEIIWADATAAYDAQLEQQLVAGTGANGQILGLLNVPTGAGAANAVTYTDGTPTGPKMLPYAGQAAARIGNNRLMPPQVWLMRTARWAWLGSAEDGQGLPLAVPGHTPPPAVPYLFDDGRPSRVASLLGWPVFPDDAIPQTLGGAPGTQDAILACRPTDMLLWESVPRMSVFTEVQSDTLQARVQMRTYAAALVARIPTGIAVLTGTGMVVQAGWQS</sequence>
<name>A0ABY5DLC7_9ACTN</name>
<dbReference type="InterPro" id="IPR054612">
    <property type="entry name" value="Phage_capsid-like_C"/>
</dbReference>
<dbReference type="NCBIfam" id="TIGR01554">
    <property type="entry name" value="major_cap_HK97"/>
    <property type="match status" value="1"/>
</dbReference>
<reference evidence="4 5" key="1">
    <citation type="submission" date="2022-06" db="EMBL/GenBank/DDBJ databases">
        <title>Paraconexibacter antarcticus.</title>
        <authorList>
            <person name="Kim C.S."/>
        </authorList>
    </citation>
    <scope>NUCLEOTIDE SEQUENCE [LARGE SCALE GENOMIC DNA]</scope>
    <source>
        <strain evidence="4 5">02-257</strain>
    </source>
</reference>
<comment type="subcellular location">
    <subcellularLocation>
        <location evidence="1">Virion</location>
    </subcellularLocation>
</comment>
<evidence type="ECO:0000256" key="2">
    <source>
        <dbReference type="SAM" id="MobiDB-lite"/>
    </source>
</evidence>
<dbReference type="RefSeq" id="WP_254568977.1">
    <property type="nucleotide sequence ID" value="NZ_CP098502.1"/>
</dbReference>
<feature type="region of interest" description="Disordered" evidence="2">
    <location>
        <begin position="110"/>
        <end position="149"/>
    </location>
</feature>
<dbReference type="Pfam" id="PF05065">
    <property type="entry name" value="Phage_capsid"/>
    <property type="match status" value="1"/>
</dbReference>
<accession>A0ABY5DLC7</accession>
<evidence type="ECO:0000256" key="1">
    <source>
        <dbReference type="ARBA" id="ARBA00004328"/>
    </source>
</evidence>
<evidence type="ECO:0000313" key="5">
    <source>
        <dbReference type="Proteomes" id="UP001056035"/>
    </source>
</evidence>
<dbReference type="Proteomes" id="UP001056035">
    <property type="component" value="Chromosome"/>
</dbReference>
<gene>
    <name evidence="4" type="ORF">NBH00_12760</name>
</gene>
<organism evidence="4 5">
    <name type="scientific">Paraconexibacter antarcticus</name>
    <dbReference type="NCBI Taxonomy" id="2949664"/>
    <lineage>
        <taxon>Bacteria</taxon>
        <taxon>Bacillati</taxon>
        <taxon>Actinomycetota</taxon>
        <taxon>Thermoleophilia</taxon>
        <taxon>Solirubrobacterales</taxon>
        <taxon>Paraconexibacteraceae</taxon>
        <taxon>Paraconexibacter</taxon>
    </lineage>
</organism>